<gene>
    <name evidence="1" type="ORF">EJB05_39463</name>
</gene>
<keyword evidence="2" id="KW-1185">Reference proteome</keyword>
<evidence type="ECO:0000313" key="1">
    <source>
        <dbReference type="EMBL" id="TVU15919.1"/>
    </source>
</evidence>
<evidence type="ECO:0000313" key="2">
    <source>
        <dbReference type="Proteomes" id="UP000324897"/>
    </source>
</evidence>
<dbReference type="AlphaFoldDB" id="A0A5J9TX13"/>
<dbReference type="Gramene" id="TVU15919">
    <property type="protein sequence ID" value="TVU15919"/>
    <property type="gene ID" value="EJB05_39463"/>
</dbReference>
<dbReference type="OrthoDB" id="746543at2759"/>
<feature type="non-terminal residue" evidence="1">
    <location>
        <position position="1"/>
    </location>
</feature>
<evidence type="ECO:0008006" key="3">
    <source>
        <dbReference type="Google" id="ProtNLM"/>
    </source>
</evidence>
<comment type="caution">
    <text evidence="1">The sequence shown here is derived from an EMBL/GenBank/DDBJ whole genome shotgun (WGS) entry which is preliminary data.</text>
</comment>
<protein>
    <recommendedName>
        <fullName evidence="3">DUF674 domain-containing protein</fullName>
    </recommendedName>
</protein>
<accession>A0A5J9TX13</accession>
<dbReference type="PANTHER" id="PTHR33103:SF86">
    <property type="entry name" value="OS04G0594500 PROTEIN"/>
    <property type="match status" value="1"/>
</dbReference>
<dbReference type="Pfam" id="PF05056">
    <property type="entry name" value="DUF674"/>
    <property type="match status" value="1"/>
</dbReference>
<sequence length="528" mass="58693">MEKSEEATIDVKLFVDKEKKKVLFAESDKDFVDVLFSFLTMPLGTIVRLLGKQSQAGCLDQVYKSVEDLSTDYFQTKACKEMLLAPLNAAFDSCCQLKINIDDTNQPSAVYICRDRFCSAPLSDRAFSSFPDAVCKCGKSMELAGDRPENHGIIAPAGGGFDSVSGVFVNGCFKFIITDDLVVAPASTSLMMSLFERFGVNDPANLEKTILHLDSQMVSNLLQRSLTSMQPITGLYFDIPTGYDDADLNTLSEKLYPEQQNDGDQELGNVKIRVVQTKNNSSVLYAEVSDDFIDLLFGLLSIPLGSIIKAYGHSSFKGSVGNLYKSIDGNTKECIRPECQSLLLPPKSAPFSCCRTSKILQVEESAPKDLQVNACIVCFKIGGFPDLGRCFHQTPYYSRSRKTIFGYHYTYCTDSVKSCKLRELNPKRPNDGSENGEAYLKGGTKEFMVTDDMRILPLSMSSSLQVVREAKVQTGELLEKEITLTKFQVMELQRATLMSRTPLSCVLLPHKKKKKKKRKLDQLVSSLH</sequence>
<dbReference type="EMBL" id="RWGY01000031">
    <property type="protein sequence ID" value="TVU15919.1"/>
    <property type="molecule type" value="Genomic_DNA"/>
</dbReference>
<dbReference type="Proteomes" id="UP000324897">
    <property type="component" value="Unassembled WGS sequence"/>
</dbReference>
<organism evidence="1 2">
    <name type="scientific">Eragrostis curvula</name>
    <name type="common">weeping love grass</name>
    <dbReference type="NCBI Taxonomy" id="38414"/>
    <lineage>
        <taxon>Eukaryota</taxon>
        <taxon>Viridiplantae</taxon>
        <taxon>Streptophyta</taxon>
        <taxon>Embryophyta</taxon>
        <taxon>Tracheophyta</taxon>
        <taxon>Spermatophyta</taxon>
        <taxon>Magnoliopsida</taxon>
        <taxon>Liliopsida</taxon>
        <taxon>Poales</taxon>
        <taxon>Poaceae</taxon>
        <taxon>PACMAD clade</taxon>
        <taxon>Chloridoideae</taxon>
        <taxon>Eragrostideae</taxon>
        <taxon>Eragrostidinae</taxon>
        <taxon>Eragrostis</taxon>
    </lineage>
</organism>
<reference evidence="1 2" key="1">
    <citation type="journal article" date="2019" name="Sci. Rep.">
        <title>A high-quality genome of Eragrostis curvula grass provides insights into Poaceae evolution and supports new strategies to enhance forage quality.</title>
        <authorList>
            <person name="Carballo J."/>
            <person name="Santos B.A.C.M."/>
            <person name="Zappacosta D."/>
            <person name="Garbus I."/>
            <person name="Selva J.P."/>
            <person name="Gallo C.A."/>
            <person name="Diaz A."/>
            <person name="Albertini E."/>
            <person name="Caccamo M."/>
            <person name="Echenique V."/>
        </authorList>
    </citation>
    <scope>NUCLEOTIDE SEQUENCE [LARGE SCALE GENOMIC DNA]</scope>
    <source>
        <strain evidence="2">cv. Victoria</strain>
        <tissue evidence="1">Leaf</tissue>
    </source>
</reference>
<proteinExistence type="predicted"/>
<dbReference type="InterPro" id="IPR007750">
    <property type="entry name" value="DUF674"/>
</dbReference>
<name>A0A5J9TX13_9POAL</name>
<dbReference type="PANTHER" id="PTHR33103">
    <property type="entry name" value="OS01G0153900 PROTEIN"/>
    <property type="match status" value="1"/>
</dbReference>